<dbReference type="EMBL" id="JAZGUE010000004">
    <property type="protein sequence ID" value="KAL2267236.1"/>
    <property type="molecule type" value="Genomic_DNA"/>
</dbReference>
<dbReference type="PANTHER" id="PTHR35569:SF1">
    <property type="entry name" value="CYANAMIDE HYDRATASE DDI2-RELATED"/>
    <property type="match status" value="1"/>
</dbReference>
<dbReference type="Gene3D" id="1.10.3210.10">
    <property type="entry name" value="Hypothetical protein af1432"/>
    <property type="match status" value="1"/>
</dbReference>
<reference evidence="2 3" key="1">
    <citation type="journal article" date="2024" name="Commun. Biol.">
        <title>Comparative genomic analysis of thermophilic fungi reveals convergent evolutionary adaptations and gene losses.</title>
        <authorList>
            <person name="Steindorff A.S."/>
            <person name="Aguilar-Pontes M.V."/>
            <person name="Robinson A.J."/>
            <person name="Andreopoulos B."/>
            <person name="LaButti K."/>
            <person name="Kuo A."/>
            <person name="Mondo S."/>
            <person name="Riley R."/>
            <person name="Otillar R."/>
            <person name="Haridas S."/>
            <person name="Lipzen A."/>
            <person name="Grimwood J."/>
            <person name="Schmutz J."/>
            <person name="Clum A."/>
            <person name="Reid I.D."/>
            <person name="Moisan M.C."/>
            <person name="Butler G."/>
            <person name="Nguyen T.T.M."/>
            <person name="Dewar K."/>
            <person name="Conant G."/>
            <person name="Drula E."/>
            <person name="Henrissat B."/>
            <person name="Hansel C."/>
            <person name="Singer S."/>
            <person name="Hutchinson M.I."/>
            <person name="de Vries R.P."/>
            <person name="Natvig D.O."/>
            <person name="Powell A.J."/>
            <person name="Tsang A."/>
            <person name="Grigoriev I.V."/>
        </authorList>
    </citation>
    <scope>NUCLEOTIDE SEQUENCE [LARGE SCALE GENOMIC DNA]</scope>
    <source>
        <strain evidence="2 3">ATCC 22073</strain>
    </source>
</reference>
<dbReference type="NCBIfam" id="TIGR03401">
    <property type="entry name" value="cyanamide_fam"/>
    <property type="match status" value="1"/>
</dbReference>
<protein>
    <recommendedName>
        <fullName evidence="4">HD domain-containing protein</fullName>
    </recommendedName>
</protein>
<dbReference type="GeneID" id="98125655"/>
<proteinExistence type="predicted"/>
<dbReference type="PANTHER" id="PTHR35569">
    <property type="entry name" value="CYANAMIDE HYDRATASE DDI2-RELATED"/>
    <property type="match status" value="1"/>
</dbReference>
<gene>
    <name evidence="2" type="ORF">VTJ83DRAFT_4513</name>
</gene>
<keyword evidence="3" id="KW-1185">Reference proteome</keyword>
<dbReference type="Proteomes" id="UP001600064">
    <property type="component" value="Unassembled WGS sequence"/>
</dbReference>
<dbReference type="InterPro" id="IPR017771">
    <property type="entry name" value="Cyanamide_hydratase_HD"/>
</dbReference>
<organism evidence="2 3">
    <name type="scientific">Remersonia thermophila</name>
    <dbReference type="NCBI Taxonomy" id="72144"/>
    <lineage>
        <taxon>Eukaryota</taxon>
        <taxon>Fungi</taxon>
        <taxon>Dikarya</taxon>
        <taxon>Ascomycota</taxon>
        <taxon>Pezizomycotina</taxon>
        <taxon>Sordariomycetes</taxon>
        <taxon>Sordariomycetidae</taxon>
        <taxon>Sordariales</taxon>
        <taxon>Sordariales incertae sedis</taxon>
        <taxon>Remersonia</taxon>
    </lineage>
</organism>
<name>A0ABR4DA56_9PEZI</name>
<dbReference type="InterPro" id="IPR003607">
    <property type="entry name" value="HD/PDEase_dom"/>
</dbReference>
<dbReference type="CDD" id="cd00077">
    <property type="entry name" value="HDc"/>
    <property type="match status" value="1"/>
</dbReference>
<dbReference type="RefSeq" id="XP_070865963.1">
    <property type="nucleotide sequence ID" value="XM_071011011.1"/>
</dbReference>
<feature type="compositionally biased region" description="Low complexity" evidence="1">
    <location>
        <begin position="137"/>
        <end position="146"/>
    </location>
</feature>
<feature type="region of interest" description="Disordered" evidence="1">
    <location>
        <begin position="137"/>
        <end position="156"/>
    </location>
</feature>
<evidence type="ECO:0000313" key="3">
    <source>
        <dbReference type="Proteomes" id="UP001600064"/>
    </source>
</evidence>
<comment type="caution">
    <text evidence="2">The sequence shown here is derived from an EMBL/GenBank/DDBJ whole genome shotgun (WGS) entry which is preliminary data.</text>
</comment>
<evidence type="ECO:0000313" key="2">
    <source>
        <dbReference type="EMBL" id="KAL2267236.1"/>
    </source>
</evidence>
<sequence>MSSNPTIDPVMEHGWTAVPVNADDIFQGKPYLYKPSPLLVKDIHFPSDDPLVARVQAWVKEQLPWQTYHHSMRVYYFASAILRQQFPTSTVSASTLALASLLHDIGTAPAFLTATRLSFDFYGGILALDLLSSGPSSSSSSSSSPSRPFPVPALGPAPQAQAEAVCEAILRHQDVGGPGTVTLLGQALQLATLHDNAGGRPYLVHAATRDDVHGAFARGGWGGCFARTVRAEVGAKPWAHSTHLGGAADVLANAVEGNVLMAGYE</sequence>
<accession>A0ABR4DA56</accession>
<evidence type="ECO:0000256" key="1">
    <source>
        <dbReference type="SAM" id="MobiDB-lite"/>
    </source>
</evidence>
<dbReference type="SUPFAM" id="SSF109604">
    <property type="entry name" value="HD-domain/PDEase-like"/>
    <property type="match status" value="1"/>
</dbReference>
<evidence type="ECO:0008006" key="4">
    <source>
        <dbReference type="Google" id="ProtNLM"/>
    </source>
</evidence>